<protein>
    <recommendedName>
        <fullName evidence="2">CN hydrolase domain-containing protein</fullName>
    </recommendedName>
</protein>
<dbReference type="EMBL" id="UINC01218846">
    <property type="protein sequence ID" value="SVE46044.1"/>
    <property type="molecule type" value="Genomic_DNA"/>
</dbReference>
<dbReference type="AlphaFoldDB" id="A0A383DNZ4"/>
<dbReference type="CDD" id="cd07197">
    <property type="entry name" value="nitrilase"/>
    <property type="match status" value="1"/>
</dbReference>
<dbReference type="GO" id="GO:0016811">
    <property type="term" value="F:hydrolase activity, acting on carbon-nitrogen (but not peptide) bonds, in linear amides"/>
    <property type="evidence" value="ECO:0007669"/>
    <property type="project" value="TreeGrafter"/>
</dbReference>
<gene>
    <name evidence="3" type="ORF">METZ01_LOCUS498898</name>
</gene>
<organism evidence="3">
    <name type="scientific">marine metagenome</name>
    <dbReference type="NCBI Taxonomy" id="408172"/>
    <lineage>
        <taxon>unclassified sequences</taxon>
        <taxon>metagenomes</taxon>
        <taxon>ecological metagenomes</taxon>
    </lineage>
</organism>
<dbReference type="GO" id="GO:0000257">
    <property type="term" value="F:nitrilase activity"/>
    <property type="evidence" value="ECO:0007669"/>
    <property type="project" value="UniProtKB-ARBA"/>
</dbReference>
<accession>A0A383DNZ4</accession>
<feature type="non-terminal residue" evidence="3">
    <location>
        <position position="152"/>
    </location>
</feature>
<dbReference type="PANTHER" id="PTHR43674">
    <property type="entry name" value="NITRILASE C965.09-RELATED"/>
    <property type="match status" value="1"/>
</dbReference>
<dbReference type="InterPro" id="IPR003010">
    <property type="entry name" value="C-N_Hydrolase"/>
</dbReference>
<feature type="domain" description="CN hydrolase" evidence="2">
    <location>
        <begin position="7"/>
        <end position="152"/>
    </location>
</feature>
<dbReference type="InterPro" id="IPR000132">
    <property type="entry name" value="Nitrilase/CN_hydratase_CS"/>
</dbReference>
<proteinExistence type="predicted"/>
<evidence type="ECO:0000259" key="2">
    <source>
        <dbReference type="PROSITE" id="PS50263"/>
    </source>
</evidence>
<dbReference type="PANTHER" id="PTHR43674:SF2">
    <property type="entry name" value="BETA-UREIDOPROPIONASE"/>
    <property type="match status" value="1"/>
</dbReference>
<name>A0A383DNZ4_9ZZZZ</name>
<reference evidence="3" key="1">
    <citation type="submission" date="2018-05" db="EMBL/GenBank/DDBJ databases">
        <authorList>
            <person name="Lanie J.A."/>
            <person name="Ng W.-L."/>
            <person name="Kazmierczak K.M."/>
            <person name="Andrzejewski T.M."/>
            <person name="Davidsen T.M."/>
            <person name="Wayne K.J."/>
            <person name="Tettelin H."/>
            <person name="Glass J.I."/>
            <person name="Rusch D."/>
            <person name="Podicherti R."/>
            <person name="Tsui H.-C.T."/>
            <person name="Winkler M.E."/>
        </authorList>
    </citation>
    <scope>NUCLEOTIDE SEQUENCE</scope>
</reference>
<dbReference type="PROSITE" id="PS50263">
    <property type="entry name" value="CN_HYDROLASE"/>
    <property type="match status" value="1"/>
</dbReference>
<evidence type="ECO:0000313" key="3">
    <source>
        <dbReference type="EMBL" id="SVE46044.1"/>
    </source>
</evidence>
<dbReference type="SUPFAM" id="SSF56317">
    <property type="entry name" value="Carbon-nitrogen hydrolase"/>
    <property type="match status" value="1"/>
</dbReference>
<keyword evidence="1" id="KW-0378">Hydrolase</keyword>
<dbReference type="PROSITE" id="PS00920">
    <property type="entry name" value="NITRIL_CHT_1"/>
    <property type="match status" value="1"/>
</dbReference>
<sequence length="152" mass="16686">MTTPDSLMVAAAQIDTDEDLDQNLVKIESRVREAADRGCQVLLFHEGCLTGYPDDERVKAVDFDRIETAEASIQQLAGELGIAVLVGTTSQREGLTFNDLLIIDADGRRLGRYAKTWRAGEPWYAAGSGPVIFRVCGVEATAIICHDLRYPE</sequence>
<dbReference type="Pfam" id="PF00795">
    <property type="entry name" value="CN_hydrolase"/>
    <property type="match status" value="1"/>
</dbReference>
<evidence type="ECO:0000256" key="1">
    <source>
        <dbReference type="ARBA" id="ARBA00022801"/>
    </source>
</evidence>
<dbReference type="InterPro" id="IPR036526">
    <property type="entry name" value="C-N_Hydrolase_sf"/>
</dbReference>
<dbReference type="InterPro" id="IPR050345">
    <property type="entry name" value="Aliph_Amidase/BUP"/>
</dbReference>
<dbReference type="Gene3D" id="3.60.110.10">
    <property type="entry name" value="Carbon-nitrogen hydrolase"/>
    <property type="match status" value="1"/>
</dbReference>